<accession>A0A382U290</accession>
<dbReference type="EMBL" id="UINC01140612">
    <property type="protein sequence ID" value="SVD27861.1"/>
    <property type="molecule type" value="Genomic_DNA"/>
</dbReference>
<name>A0A382U290_9ZZZZ</name>
<evidence type="ECO:0000313" key="1">
    <source>
        <dbReference type="EMBL" id="SVD27861.1"/>
    </source>
</evidence>
<dbReference type="AlphaFoldDB" id="A0A382U290"/>
<proteinExistence type="predicted"/>
<gene>
    <name evidence="1" type="ORF">METZ01_LOCUS380715</name>
</gene>
<protein>
    <submittedName>
        <fullName evidence="1">Uncharacterized protein</fullName>
    </submittedName>
</protein>
<sequence>MMLKMQNFTLNQCGYSTIEKNLVHY</sequence>
<organism evidence="1">
    <name type="scientific">marine metagenome</name>
    <dbReference type="NCBI Taxonomy" id="408172"/>
    <lineage>
        <taxon>unclassified sequences</taxon>
        <taxon>metagenomes</taxon>
        <taxon>ecological metagenomes</taxon>
    </lineage>
</organism>
<reference evidence="1" key="1">
    <citation type="submission" date="2018-05" db="EMBL/GenBank/DDBJ databases">
        <authorList>
            <person name="Lanie J.A."/>
            <person name="Ng W.-L."/>
            <person name="Kazmierczak K.M."/>
            <person name="Andrzejewski T.M."/>
            <person name="Davidsen T.M."/>
            <person name="Wayne K.J."/>
            <person name="Tettelin H."/>
            <person name="Glass J.I."/>
            <person name="Rusch D."/>
            <person name="Podicherti R."/>
            <person name="Tsui H.-C.T."/>
            <person name="Winkler M.E."/>
        </authorList>
    </citation>
    <scope>NUCLEOTIDE SEQUENCE</scope>
</reference>